<dbReference type="InterPro" id="IPR018490">
    <property type="entry name" value="cNMP-bd_dom_sf"/>
</dbReference>
<protein>
    <submittedName>
        <fullName evidence="2">Crp/Fnr family transcriptional regulator</fullName>
    </submittedName>
</protein>
<dbReference type="InterPro" id="IPR000595">
    <property type="entry name" value="cNMP-bd_dom"/>
</dbReference>
<keyword evidence="3" id="KW-1185">Reference proteome</keyword>
<name>A0A940X7M1_9FLAO</name>
<dbReference type="Gene3D" id="2.60.120.10">
    <property type="entry name" value="Jelly Rolls"/>
    <property type="match status" value="1"/>
</dbReference>
<organism evidence="2 3">
    <name type="scientific">Flavobacterium geliluteum</name>
    <dbReference type="NCBI Taxonomy" id="2816120"/>
    <lineage>
        <taxon>Bacteria</taxon>
        <taxon>Pseudomonadati</taxon>
        <taxon>Bacteroidota</taxon>
        <taxon>Flavobacteriia</taxon>
        <taxon>Flavobacteriales</taxon>
        <taxon>Flavobacteriaceae</taxon>
        <taxon>Flavobacterium</taxon>
    </lineage>
</organism>
<dbReference type="Proteomes" id="UP000675047">
    <property type="component" value="Unassembled WGS sequence"/>
</dbReference>
<evidence type="ECO:0000259" key="1">
    <source>
        <dbReference type="Pfam" id="PF00027"/>
    </source>
</evidence>
<dbReference type="RefSeq" id="WP_210666358.1">
    <property type="nucleotide sequence ID" value="NZ_JAGFBV010000013.1"/>
</dbReference>
<evidence type="ECO:0000313" key="3">
    <source>
        <dbReference type="Proteomes" id="UP000675047"/>
    </source>
</evidence>
<dbReference type="EMBL" id="JAGFBV010000013">
    <property type="protein sequence ID" value="MBP4138364.1"/>
    <property type="molecule type" value="Genomic_DNA"/>
</dbReference>
<gene>
    <name evidence="2" type="ORF">J3495_09710</name>
</gene>
<dbReference type="AlphaFoldDB" id="A0A940X7M1"/>
<evidence type="ECO:0000313" key="2">
    <source>
        <dbReference type="EMBL" id="MBP4138364.1"/>
    </source>
</evidence>
<proteinExistence type="predicted"/>
<dbReference type="SUPFAM" id="SSF51206">
    <property type="entry name" value="cAMP-binding domain-like"/>
    <property type="match status" value="1"/>
</dbReference>
<feature type="domain" description="Cyclic nucleotide-binding" evidence="1">
    <location>
        <begin position="31"/>
        <end position="78"/>
    </location>
</feature>
<reference evidence="2 3" key="1">
    <citation type="submission" date="2021-03" db="EMBL/GenBank/DDBJ databases">
        <title>Flavobacterium Flabelliformis Sp. Nov. And Flavobacterium Geliluteum Sp. Nov., Two Novel Multidrug Resistant Psychrophilic Species Isolated From Antarctica.</title>
        <authorList>
            <person name="Kralova S."/>
            <person name="Busse H.J."/>
            <person name="Bezdicek M."/>
            <person name="Nykrynova M."/>
            <person name="Kroupova E."/>
            <person name="Krsek D."/>
            <person name="Sedlacek I."/>
        </authorList>
    </citation>
    <scope>NUCLEOTIDE SEQUENCE [LARGE SCALE GENOMIC DNA]</scope>
    <source>
        <strain evidence="2 3">P7388</strain>
    </source>
</reference>
<dbReference type="InterPro" id="IPR014710">
    <property type="entry name" value="RmlC-like_jellyroll"/>
</dbReference>
<accession>A0A940X7M1</accession>
<dbReference type="Pfam" id="PF00027">
    <property type="entry name" value="cNMP_binding"/>
    <property type="match status" value="1"/>
</dbReference>
<comment type="caution">
    <text evidence="2">The sequence shown here is derived from an EMBL/GenBank/DDBJ whole genome shotgun (WGS) entry which is preliminary data.</text>
</comment>
<sequence>MDNLFRTHLEKIITLINDEFEYLMPHFSLMDFKRRDFLIRKGEKVTYLFWVLSGIVKLEYEDETGKQHLIGFAMEDWWEVDFHAFFNQNSATIAPKLLKILKSFV</sequence>